<feature type="transmembrane region" description="Helical" evidence="1">
    <location>
        <begin position="83"/>
        <end position="100"/>
    </location>
</feature>
<dbReference type="PANTHER" id="PTHR40761">
    <property type="entry name" value="CONSERVED INTEGRAL MEMBRANE ALANINE VALINE AND LEUCINE RICH PROTEIN-RELATED"/>
    <property type="match status" value="1"/>
</dbReference>
<keyword evidence="1" id="KW-0472">Membrane</keyword>
<dbReference type="SUPFAM" id="SSF103481">
    <property type="entry name" value="Multidrug resistance efflux transporter EmrE"/>
    <property type="match status" value="1"/>
</dbReference>
<proteinExistence type="predicted"/>
<feature type="transmembrane region" description="Helical" evidence="1">
    <location>
        <begin position="112"/>
        <end position="129"/>
    </location>
</feature>
<dbReference type="InterPro" id="IPR037185">
    <property type="entry name" value="EmrE-like"/>
</dbReference>
<feature type="transmembrane region" description="Helical" evidence="1">
    <location>
        <begin position="205"/>
        <end position="224"/>
    </location>
</feature>
<gene>
    <name evidence="2" type="ORF">ACFFIA_18740</name>
</gene>
<dbReference type="PANTHER" id="PTHR40761:SF1">
    <property type="entry name" value="CONSERVED INTEGRAL MEMBRANE ALANINE VALINE AND LEUCINE RICH PROTEIN-RELATED"/>
    <property type="match status" value="1"/>
</dbReference>
<evidence type="ECO:0000256" key="1">
    <source>
        <dbReference type="SAM" id="Phobius"/>
    </source>
</evidence>
<keyword evidence="3" id="KW-1185">Reference proteome</keyword>
<feature type="transmembrane region" description="Helical" evidence="1">
    <location>
        <begin position="141"/>
        <end position="162"/>
    </location>
</feature>
<protein>
    <submittedName>
        <fullName evidence="2">DMT family transporter</fullName>
    </submittedName>
</protein>
<dbReference type="Proteomes" id="UP001589867">
    <property type="component" value="Unassembled WGS sequence"/>
</dbReference>
<feature type="transmembrane region" description="Helical" evidence="1">
    <location>
        <begin position="12"/>
        <end position="30"/>
    </location>
</feature>
<evidence type="ECO:0000313" key="2">
    <source>
        <dbReference type="EMBL" id="MFC0529698.1"/>
    </source>
</evidence>
<name>A0ABV6M5H4_9ACTN</name>
<accession>A0ABV6M5H4</accession>
<keyword evidence="1" id="KW-1133">Transmembrane helix</keyword>
<keyword evidence="1" id="KW-0812">Transmembrane</keyword>
<sequence>MPGPDVGSGSRVVYLLALAAGALFGIGSAVQQRAASKAPVRLVLHWRLLWYLVRQPLWLIGVGTALVGNVFAGIALASGGVALVQPLLVTRLMFALPFAAWWERRRLDRREWLGAAAVVLGLASFLAAARPSPSTKIDQSIWLWLAVLGGIGILTATLVALARRLLPQWEAPMLGGAAGILFGLQSALTRVAVRRLFDLGLLGMLLHWSPYTVAAVALTGTLLTQSAFRLAPLESSYPPLAAIEPLAGIAIGIGLLGDSVQGTPPVLAAGFAGVAVMTVGVWTLAVSSARSSTSQALRRASE</sequence>
<reference evidence="2 3" key="1">
    <citation type="submission" date="2024-09" db="EMBL/GenBank/DDBJ databases">
        <authorList>
            <person name="Sun Q."/>
            <person name="Mori K."/>
        </authorList>
    </citation>
    <scope>NUCLEOTIDE SEQUENCE [LARGE SCALE GENOMIC DNA]</scope>
    <source>
        <strain evidence="2 3">TBRC 3947</strain>
    </source>
</reference>
<dbReference type="NCBIfam" id="NF038012">
    <property type="entry name" value="DMT_1"/>
    <property type="match status" value="1"/>
</dbReference>
<organism evidence="2 3">
    <name type="scientific">Phytohabitans kaempferiae</name>
    <dbReference type="NCBI Taxonomy" id="1620943"/>
    <lineage>
        <taxon>Bacteria</taxon>
        <taxon>Bacillati</taxon>
        <taxon>Actinomycetota</taxon>
        <taxon>Actinomycetes</taxon>
        <taxon>Micromonosporales</taxon>
        <taxon>Micromonosporaceae</taxon>
    </lineage>
</organism>
<feature type="transmembrane region" description="Helical" evidence="1">
    <location>
        <begin position="268"/>
        <end position="289"/>
    </location>
</feature>
<comment type="caution">
    <text evidence="2">The sequence shown here is derived from an EMBL/GenBank/DDBJ whole genome shotgun (WGS) entry which is preliminary data.</text>
</comment>
<dbReference type="EMBL" id="JBHLUH010000039">
    <property type="protein sequence ID" value="MFC0529698.1"/>
    <property type="molecule type" value="Genomic_DNA"/>
</dbReference>
<evidence type="ECO:0000313" key="3">
    <source>
        <dbReference type="Proteomes" id="UP001589867"/>
    </source>
</evidence>
<feature type="transmembrane region" description="Helical" evidence="1">
    <location>
        <begin position="174"/>
        <end position="193"/>
    </location>
</feature>
<dbReference type="RefSeq" id="WP_377252726.1">
    <property type="nucleotide sequence ID" value="NZ_JBHLUH010000039.1"/>
</dbReference>
<feature type="transmembrane region" description="Helical" evidence="1">
    <location>
        <begin position="57"/>
        <end position="77"/>
    </location>
</feature>